<reference evidence="2" key="1">
    <citation type="submission" date="2006-03" db="EMBL/GenBank/DDBJ databases">
        <title>Complete sequence of Rhodopseudomonas palustris BisB18.</title>
        <authorList>
            <consortium name="US DOE Joint Genome Institute"/>
            <person name="Copeland A."/>
            <person name="Lucas S."/>
            <person name="Lapidus A."/>
            <person name="Barry K."/>
            <person name="Detter J.C."/>
            <person name="Glavina del Rio T."/>
            <person name="Hammon N."/>
            <person name="Israni S."/>
            <person name="Dalin E."/>
            <person name="Tice H."/>
            <person name="Pitluck S."/>
            <person name="Chain P."/>
            <person name="Malfatti S."/>
            <person name="Shin M."/>
            <person name="Vergez L."/>
            <person name="Schmutz J."/>
            <person name="Larimer F."/>
            <person name="Land M."/>
            <person name="Hauser L."/>
            <person name="Pelletier D.A."/>
            <person name="Kyrpides N."/>
            <person name="Anderson I."/>
            <person name="Oda Y."/>
            <person name="Harwood C.S."/>
            <person name="Richardson P."/>
        </authorList>
    </citation>
    <scope>NUCLEOTIDE SEQUENCE [LARGE SCALE GENOMIC DNA]</scope>
    <source>
        <strain evidence="2">BisB18</strain>
    </source>
</reference>
<name>Q20ZQ9_RHOPB</name>
<accession>Q20ZQ9</accession>
<dbReference type="HOGENOM" id="CLU_2587437_0_0_5"/>
<dbReference type="AlphaFoldDB" id="Q20ZQ9"/>
<proteinExistence type="predicted"/>
<dbReference type="EMBL" id="CP000301">
    <property type="protein sequence ID" value="ABD89377.1"/>
    <property type="molecule type" value="Genomic_DNA"/>
</dbReference>
<gene>
    <name evidence="2" type="ordered locus">RPC_3843</name>
</gene>
<protein>
    <submittedName>
        <fullName evidence="2">Uncharacterized protein</fullName>
    </submittedName>
</protein>
<evidence type="ECO:0000256" key="1">
    <source>
        <dbReference type="SAM" id="MobiDB-lite"/>
    </source>
</evidence>
<dbReference type="KEGG" id="rpc:RPC_3843"/>
<feature type="region of interest" description="Disordered" evidence="1">
    <location>
        <begin position="39"/>
        <end position="60"/>
    </location>
</feature>
<sequence length="80" mass="8717">MILIKRRHVAIRIAKIATGQGRDDGGPRERRAVGHVQLGHSSRARHAGQPGARHQSAGGAKVTRPCLSGWRVVIAVRFCY</sequence>
<evidence type="ECO:0000313" key="2">
    <source>
        <dbReference type="EMBL" id="ABD89377.1"/>
    </source>
</evidence>
<organism evidence="2">
    <name type="scientific">Rhodopseudomonas palustris (strain BisB18)</name>
    <dbReference type="NCBI Taxonomy" id="316056"/>
    <lineage>
        <taxon>Bacteria</taxon>
        <taxon>Pseudomonadati</taxon>
        <taxon>Pseudomonadota</taxon>
        <taxon>Alphaproteobacteria</taxon>
        <taxon>Hyphomicrobiales</taxon>
        <taxon>Nitrobacteraceae</taxon>
        <taxon>Rhodopseudomonas</taxon>
    </lineage>
</organism>